<evidence type="ECO:0000313" key="2">
    <source>
        <dbReference type="EMBL" id="GER36566.1"/>
    </source>
</evidence>
<reference evidence="3" key="1">
    <citation type="journal article" date="2019" name="Curr. Biol.">
        <title>Genome Sequence of Striga asiatica Provides Insight into the Evolution of Plant Parasitism.</title>
        <authorList>
            <person name="Yoshida S."/>
            <person name="Kim S."/>
            <person name="Wafula E.K."/>
            <person name="Tanskanen J."/>
            <person name="Kim Y.M."/>
            <person name="Honaas L."/>
            <person name="Yang Z."/>
            <person name="Spallek T."/>
            <person name="Conn C.E."/>
            <person name="Ichihashi Y."/>
            <person name="Cheong K."/>
            <person name="Cui S."/>
            <person name="Der J.P."/>
            <person name="Gundlach H."/>
            <person name="Jiao Y."/>
            <person name="Hori C."/>
            <person name="Ishida J.K."/>
            <person name="Kasahara H."/>
            <person name="Kiba T."/>
            <person name="Kim M.S."/>
            <person name="Koo N."/>
            <person name="Laohavisit A."/>
            <person name="Lee Y.H."/>
            <person name="Lumba S."/>
            <person name="McCourt P."/>
            <person name="Mortimer J.C."/>
            <person name="Mutuku J.M."/>
            <person name="Nomura T."/>
            <person name="Sasaki-Sekimoto Y."/>
            <person name="Seto Y."/>
            <person name="Wang Y."/>
            <person name="Wakatake T."/>
            <person name="Sakakibara H."/>
            <person name="Demura T."/>
            <person name="Yamaguchi S."/>
            <person name="Yoneyama K."/>
            <person name="Manabe R.I."/>
            <person name="Nelson D.C."/>
            <person name="Schulman A.H."/>
            <person name="Timko M.P."/>
            <person name="dePamphilis C.W."/>
            <person name="Choi D."/>
            <person name="Shirasu K."/>
        </authorList>
    </citation>
    <scope>NUCLEOTIDE SEQUENCE [LARGE SCALE GENOMIC DNA]</scope>
    <source>
        <strain evidence="3">cv. UVA1</strain>
    </source>
</reference>
<keyword evidence="3" id="KW-1185">Reference proteome</keyword>
<dbReference type="Proteomes" id="UP000325081">
    <property type="component" value="Unassembled WGS sequence"/>
</dbReference>
<protein>
    <submittedName>
        <fullName evidence="2">Asparagine--tRNA ligase</fullName>
    </submittedName>
</protein>
<feature type="compositionally biased region" description="Basic and acidic residues" evidence="1">
    <location>
        <begin position="74"/>
        <end position="85"/>
    </location>
</feature>
<dbReference type="EMBL" id="BKCP01005183">
    <property type="protein sequence ID" value="GER36566.1"/>
    <property type="molecule type" value="Genomic_DNA"/>
</dbReference>
<proteinExistence type="predicted"/>
<comment type="caution">
    <text evidence="2">The sequence shown here is derived from an EMBL/GenBank/DDBJ whole genome shotgun (WGS) entry which is preliminary data.</text>
</comment>
<sequence length="248" mass="27755">MTIGTLSPYGWQKQPSLRAHKCNMLLFTNEIFVFEPTLASNFLTDNSLMAIDFLAYIWPEFTLSGPAAQVLPETRPEPVKLRRPELQGSPPSRPEAEVDLILPGRQERPLPAEGSEVPFQKVLDLFLQPGLPNVDCGESQKGFVENRFFRVLNLRGFVSQLERAFLVKKQPYGERGRHSHEQKEAVQGEHAALHWVKLTTDPENLGRPAARARVWEILGFGGDENGSVAIHLGQGSGKLKHDCANIRI</sequence>
<organism evidence="2 3">
    <name type="scientific">Striga asiatica</name>
    <name type="common">Asiatic witchweed</name>
    <name type="synonym">Buchnera asiatica</name>
    <dbReference type="NCBI Taxonomy" id="4170"/>
    <lineage>
        <taxon>Eukaryota</taxon>
        <taxon>Viridiplantae</taxon>
        <taxon>Streptophyta</taxon>
        <taxon>Embryophyta</taxon>
        <taxon>Tracheophyta</taxon>
        <taxon>Spermatophyta</taxon>
        <taxon>Magnoliopsida</taxon>
        <taxon>eudicotyledons</taxon>
        <taxon>Gunneridae</taxon>
        <taxon>Pentapetalae</taxon>
        <taxon>asterids</taxon>
        <taxon>lamiids</taxon>
        <taxon>Lamiales</taxon>
        <taxon>Orobanchaceae</taxon>
        <taxon>Buchnereae</taxon>
        <taxon>Striga</taxon>
    </lineage>
</organism>
<keyword evidence="2" id="KW-0436">Ligase</keyword>
<evidence type="ECO:0000256" key="1">
    <source>
        <dbReference type="SAM" id="MobiDB-lite"/>
    </source>
</evidence>
<name>A0A5A7PV86_STRAF</name>
<gene>
    <name evidence="2" type="ORF">STAS_12906</name>
</gene>
<accession>A0A5A7PV86</accession>
<feature type="region of interest" description="Disordered" evidence="1">
    <location>
        <begin position="74"/>
        <end position="96"/>
    </location>
</feature>
<dbReference type="AlphaFoldDB" id="A0A5A7PV86"/>
<dbReference type="GO" id="GO:0016874">
    <property type="term" value="F:ligase activity"/>
    <property type="evidence" value="ECO:0007669"/>
    <property type="project" value="UniProtKB-KW"/>
</dbReference>
<evidence type="ECO:0000313" key="3">
    <source>
        <dbReference type="Proteomes" id="UP000325081"/>
    </source>
</evidence>